<comment type="caution">
    <text evidence="1">The sequence shown here is derived from an EMBL/GenBank/DDBJ whole genome shotgun (WGS) entry which is preliminary data.</text>
</comment>
<dbReference type="Proteomes" id="UP001178507">
    <property type="component" value="Unassembled WGS sequence"/>
</dbReference>
<proteinExistence type="predicted"/>
<evidence type="ECO:0008006" key="3">
    <source>
        <dbReference type="Google" id="ProtNLM"/>
    </source>
</evidence>
<evidence type="ECO:0000313" key="2">
    <source>
        <dbReference type="Proteomes" id="UP001178507"/>
    </source>
</evidence>
<organism evidence="1 2">
    <name type="scientific">Effrenium voratum</name>
    <dbReference type="NCBI Taxonomy" id="2562239"/>
    <lineage>
        <taxon>Eukaryota</taxon>
        <taxon>Sar</taxon>
        <taxon>Alveolata</taxon>
        <taxon>Dinophyceae</taxon>
        <taxon>Suessiales</taxon>
        <taxon>Symbiodiniaceae</taxon>
        <taxon>Effrenium</taxon>
    </lineage>
</organism>
<dbReference type="Gene3D" id="3.30.710.10">
    <property type="entry name" value="Potassium Channel Kv1.1, Chain A"/>
    <property type="match status" value="1"/>
</dbReference>
<protein>
    <recommendedName>
        <fullName evidence="3">BACK domain-containing protein</fullName>
    </recommendedName>
</protein>
<sequence length="295" mass="33142">MLRYVHHLDPMLSLDNAMQVYRAADKYQIDGLLESCGAFIEKHVDPSNVMQVLGLFDVACRLGLERYSKSFLEILGELSRVQTRQERAGMSLATLLSFDGLCIDEERLWRALRSWAELRACGRPGQYLLLSVPQHLPSRKYKEQPEPVLEGLHFIAQGTGSSGGRKSASVAPSELAQSPVPSWQDAIRPLRHLIRFPALSAAFFAKEISKSGVLSHQEVVDIFCFLARKQARKLEQCVPNGPFACTETDTDAHHHNHVRMHEDVRSPAEQQVSCLQVHQDSSAALRRFAGTRYHS</sequence>
<reference evidence="1" key="1">
    <citation type="submission" date="2023-08" db="EMBL/GenBank/DDBJ databases">
        <authorList>
            <person name="Chen Y."/>
            <person name="Shah S."/>
            <person name="Dougan E. K."/>
            <person name="Thang M."/>
            <person name="Chan C."/>
        </authorList>
    </citation>
    <scope>NUCLEOTIDE SEQUENCE</scope>
</reference>
<dbReference type="InterPro" id="IPR011333">
    <property type="entry name" value="SKP1/BTB/POZ_sf"/>
</dbReference>
<keyword evidence="2" id="KW-1185">Reference proteome</keyword>
<evidence type="ECO:0000313" key="1">
    <source>
        <dbReference type="EMBL" id="CAJ1374218.1"/>
    </source>
</evidence>
<dbReference type="PANTHER" id="PTHR45774:SF3">
    <property type="entry name" value="BTB (POZ) DOMAIN-CONTAINING 2B-RELATED"/>
    <property type="match status" value="1"/>
</dbReference>
<gene>
    <name evidence="1" type="ORF">EVOR1521_LOCUS3832</name>
</gene>
<dbReference type="EMBL" id="CAUJNA010000236">
    <property type="protein sequence ID" value="CAJ1374218.1"/>
    <property type="molecule type" value="Genomic_DNA"/>
</dbReference>
<dbReference type="AlphaFoldDB" id="A0AA36MNK2"/>
<dbReference type="PANTHER" id="PTHR45774">
    <property type="entry name" value="BTB/POZ DOMAIN-CONTAINING"/>
    <property type="match status" value="1"/>
</dbReference>
<accession>A0AA36MNK2</accession>
<name>A0AA36MNK2_9DINO</name>